<evidence type="ECO:0000256" key="2">
    <source>
        <dbReference type="ARBA" id="ARBA00023130"/>
    </source>
</evidence>
<dbReference type="InterPro" id="IPR007110">
    <property type="entry name" value="Ig-like_dom"/>
</dbReference>
<feature type="domain" description="Ig-like" evidence="6">
    <location>
        <begin position="15"/>
        <end position="111"/>
    </location>
</feature>
<dbReference type="AlphaFoldDB" id="A0A672HYF8"/>
<name>A0A672HYF8_SALFA</name>
<accession>A0A672HYF8</accession>
<dbReference type="SMART" id="SM00406">
    <property type="entry name" value="IGv"/>
    <property type="match status" value="1"/>
</dbReference>
<evidence type="ECO:0000256" key="4">
    <source>
        <dbReference type="ARBA" id="ARBA00023319"/>
    </source>
</evidence>
<dbReference type="GO" id="GO:0002250">
    <property type="term" value="P:adaptive immune response"/>
    <property type="evidence" value="ECO:0007669"/>
    <property type="project" value="UniProtKB-KW"/>
</dbReference>
<dbReference type="InterPro" id="IPR013106">
    <property type="entry name" value="Ig_V-set"/>
</dbReference>
<dbReference type="PANTHER" id="PTHR19367">
    <property type="entry name" value="T-CELL RECEPTOR ALPHA CHAIN V REGION"/>
    <property type="match status" value="1"/>
</dbReference>
<keyword evidence="4" id="KW-0393">Immunoglobulin domain</keyword>
<evidence type="ECO:0000259" key="6">
    <source>
        <dbReference type="PROSITE" id="PS50835"/>
    </source>
</evidence>
<reference evidence="7" key="2">
    <citation type="submission" date="2025-08" db="UniProtKB">
        <authorList>
            <consortium name="Ensembl"/>
        </authorList>
    </citation>
    <scope>IDENTIFICATION</scope>
</reference>
<dbReference type="Gene3D" id="2.60.40.10">
    <property type="entry name" value="Immunoglobulins"/>
    <property type="match status" value="1"/>
</dbReference>
<dbReference type="PANTHER" id="PTHR19367:SF18">
    <property type="entry name" value="T CELL RECEPTOR ALPHA VARIABLE 16"/>
    <property type="match status" value="1"/>
</dbReference>
<evidence type="ECO:0000256" key="5">
    <source>
        <dbReference type="ARBA" id="ARBA00043266"/>
    </source>
</evidence>
<keyword evidence="2" id="KW-1064">Adaptive immunity</keyword>
<dbReference type="OMA" id="CAGIMCH"/>
<proteinExistence type="predicted"/>
<evidence type="ECO:0000256" key="3">
    <source>
        <dbReference type="ARBA" id="ARBA00023170"/>
    </source>
</evidence>
<sequence>MDNVHLKSSFSPLFPGLTVADISADGQEVSGREGQSVTLSCSYQTDSDGVYLYWYRHHSDLQAPQFILYKGAKTSTSEHKHGSQTSDSSTTLSIPKLTLADTALYYCAETQ</sequence>
<keyword evidence="3" id="KW-0675">Receptor</keyword>
<protein>
    <recommendedName>
        <fullName evidence="6">Ig-like domain-containing protein</fullName>
    </recommendedName>
</protein>
<keyword evidence="5" id="KW-0391">Immunity</keyword>
<dbReference type="PROSITE" id="PS50835">
    <property type="entry name" value="IG_LIKE"/>
    <property type="match status" value="1"/>
</dbReference>
<dbReference type="GO" id="GO:0042101">
    <property type="term" value="C:T cell receptor complex"/>
    <property type="evidence" value="ECO:0007669"/>
    <property type="project" value="UniProtKB-KW"/>
</dbReference>
<keyword evidence="1" id="KW-0732">Signal</keyword>
<organism evidence="7 8">
    <name type="scientific">Salarias fasciatus</name>
    <name type="common">Jewelled blenny</name>
    <name type="synonym">Blennius fasciatus</name>
    <dbReference type="NCBI Taxonomy" id="181472"/>
    <lineage>
        <taxon>Eukaryota</taxon>
        <taxon>Metazoa</taxon>
        <taxon>Chordata</taxon>
        <taxon>Craniata</taxon>
        <taxon>Vertebrata</taxon>
        <taxon>Euteleostomi</taxon>
        <taxon>Actinopterygii</taxon>
        <taxon>Neopterygii</taxon>
        <taxon>Teleostei</taxon>
        <taxon>Neoteleostei</taxon>
        <taxon>Acanthomorphata</taxon>
        <taxon>Ovalentaria</taxon>
        <taxon>Blenniimorphae</taxon>
        <taxon>Blenniiformes</taxon>
        <taxon>Blennioidei</taxon>
        <taxon>Blenniidae</taxon>
        <taxon>Salariinae</taxon>
        <taxon>Salarias</taxon>
    </lineage>
</organism>
<dbReference type="InterPro" id="IPR051287">
    <property type="entry name" value="TCR_variable_region"/>
</dbReference>
<dbReference type="InterPro" id="IPR013783">
    <property type="entry name" value="Ig-like_fold"/>
</dbReference>
<evidence type="ECO:0000313" key="8">
    <source>
        <dbReference type="Proteomes" id="UP000472267"/>
    </source>
</evidence>
<dbReference type="Ensembl" id="ENSSFAT00005035299.1">
    <property type="protein sequence ID" value="ENSSFAP00005034007.1"/>
    <property type="gene ID" value="ENSSFAG00005017293.1"/>
</dbReference>
<reference evidence="7" key="1">
    <citation type="submission" date="2019-06" db="EMBL/GenBank/DDBJ databases">
        <authorList>
            <consortium name="Wellcome Sanger Institute Data Sharing"/>
        </authorList>
    </citation>
    <scope>NUCLEOTIDE SEQUENCE [LARGE SCALE GENOMIC DNA]</scope>
</reference>
<evidence type="ECO:0000256" key="1">
    <source>
        <dbReference type="ARBA" id="ARBA00022729"/>
    </source>
</evidence>
<evidence type="ECO:0000313" key="7">
    <source>
        <dbReference type="Ensembl" id="ENSSFAP00005034007.1"/>
    </source>
</evidence>
<reference evidence="7" key="3">
    <citation type="submission" date="2025-09" db="UniProtKB">
        <authorList>
            <consortium name="Ensembl"/>
        </authorList>
    </citation>
    <scope>IDENTIFICATION</scope>
</reference>
<dbReference type="Pfam" id="PF07686">
    <property type="entry name" value="V-set"/>
    <property type="match status" value="1"/>
</dbReference>
<dbReference type="InParanoid" id="A0A672HYF8"/>
<keyword evidence="8" id="KW-1185">Reference proteome</keyword>
<dbReference type="InterPro" id="IPR036179">
    <property type="entry name" value="Ig-like_dom_sf"/>
</dbReference>
<keyword evidence="5" id="KW-1279">T cell receptor</keyword>
<dbReference type="SUPFAM" id="SSF48726">
    <property type="entry name" value="Immunoglobulin"/>
    <property type="match status" value="1"/>
</dbReference>
<dbReference type="Proteomes" id="UP000472267">
    <property type="component" value="Chromosome 18"/>
</dbReference>